<dbReference type="PANTHER" id="PTHR43280">
    <property type="entry name" value="ARAC-FAMILY TRANSCRIPTIONAL REGULATOR"/>
    <property type="match status" value="1"/>
</dbReference>
<dbReference type="PROSITE" id="PS01124">
    <property type="entry name" value="HTH_ARAC_FAMILY_2"/>
    <property type="match status" value="1"/>
</dbReference>
<proteinExistence type="predicted"/>
<evidence type="ECO:0000256" key="5">
    <source>
        <dbReference type="SAM" id="Phobius"/>
    </source>
</evidence>
<evidence type="ECO:0000259" key="6">
    <source>
        <dbReference type="PROSITE" id="PS01124"/>
    </source>
</evidence>
<evidence type="ECO:0000256" key="4">
    <source>
        <dbReference type="SAM" id="MobiDB-lite"/>
    </source>
</evidence>
<dbReference type="PANTHER" id="PTHR43280:SF10">
    <property type="entry name" value="REGULATORY PROTEIN POCR"/>
    <property type="match status" value="1"/>
</dbReference>
<dbReference type="GO" id="GO:0003700">
    <property type="term" value="F:DNA-binding transcription factor activity"/>
    <property type="evidence" value="ECO:0007669"/>
    <property type="project" value="InterPro"/>
</dbReference>
<feature type="domain" description="HTH araC/xylS-type" evidence="6">
    <location>
        <begin position="665"/>
        <end position="763"/>
    </location>
</feature>
<accession>A0A430JL78</accession>
<dbReference type="Gene3D" id="6.10.340.10">
    <property type="match status" value="1"/>
</dbReference>
<dbReference type="AlphaFoldDB" id="A0A430JL78"/>
<sequence length="776" mass="88935">MRSLSFLSKMTIFGFLLSTLPVIFIGAFAFVTSSSEIQKNVNEGKMQLISQINSNVEQKLTTVNHTMNQVINSTVLKKAMETPLTVNDFMMYDDIRSEIRYMQSFDTKLEDVILINAKMNWMIKNSGLYTYDSYPYHQNLMALMKAENSTWTLIPSQWFYTEENARSVTCAYSISLVKKLPTTGLDQYGLALANIPVCSLQDLIQSDAPHPDDIVIVDESQRIIMNKDPGMIGKPITAIGLSKLEPLEEGSGQYRADIQDMPYSVTFLRSHLTNWTYLSLTSIDSLTQESAKIRTVTIYICVLMLLISMLLAWLISRRMYSPIQLLVNQIGALVSGNQKRKANEFQMISEQVHTLFQSKSQLEREVHQHIGQVRTFFLIKAFQGHIKPGELLEKLVQFGYGTQVEAWKVMSVLTIQIDSIDNTRYDKKDMELLLFAVHNMLEELISSEQRIAPIMIDQTIVTLIGSSDTDEAVFRTTVFALTEQVQQHIFSFLKLHISIGISLPFHSFPQMALAYREGLEALKHRIKLGEGIIIQYENINSGKHYLNLNYPKPLEHELMDSIKLAEKDKARELLKQLLTAVFSAPLSPQEYQVPLARLLNNLLITMQESGVALNQIHPNKGSLFEELLGLHMASEIEDWFWAEVIHPLILIYRDRQDAQYHNISEKIIDLVQRYYDTDLTLEECASRLHYNANYLSSIFRKETNCSFSDYLSNYRFNMAKKWLSETDLPIKDISSKLRYNNSQNFIRSFRKQEGITPGQYRERQKDGGEGSSPDAT</sequence>
<feature type="region of interest" description="Disordered" evidence="4">
    <location>
        <begin position="752"/>
        <end position="776"/>
    </location>
</feature>
<evidence type="ECO:0000313" key="7">
    <source>
        <dbReference type="EMBL" id="RTE11736.1"/>
    </source>
</evidence>
<dbReference type="InterPro" id="IPR009057">
    <property type="entry name" value="Homeodomain-like_sf"/>
</dbReference>
<organism evidence="7 8">
    <name type="scientific">Paenibacillus whitsoniae</name>
    <dbReference type="NCBI Taxonomy" id="2496558"/>
    <lineage>
        <taxon>Bacteria</taxon>
        <taxon>Bacillati</taxon>
        <taxon>Bacillota</taxon>
        <taxon>Bacilli</taxon>
        <taxon>Bacillales</taxon>
        <taxon>Paenibacillaceae</taxon>
        <taxon>Paenibacillus</taxon>
    </lineage>
</organism>
<dbReference type="EMBL" id="RXHU01000003">
    <property type="protein sequence ID" value="RTE11736.1"/>
    <property type="molecule type" value="Genomic_DNA"/>
</dbReference>
<feature type="transmembrane region" description="Helical" evidence="5">
    <location>
        <begin position="296"/>
        <end position="315"/>
    </location>
</feature>
<gene>
    <name evidence="7" type="ORF">EJQ19_00470</name>
</gene>
<keyword evidence="5" id="KW-1133">Transmembrane helix</keyword>
<dbReference type="OrthoDB" id="1975037at2"/>
<feature type="transmembrane region" description="Helical" evidence="5">
    <location>
        <begin position="12"/>
        <end position="31"/>
    </location>
</feature>
<comment type="caution">
    <text evidence="7">The sequence shown here is derived from an EMBL/GenBank/DDBJ whole genome shotgun (WGS) entry which is preliminary data.</text>
</comment>
<name>A0A430JL78_9BACL</name>
<dbReference type="SMART" id="SM00342">
    <property type="entry name" value="HTH_ARAC"/>
    <property type="match status" value="1"/>
</dbReference>
<dbReference type="Pfam" id="PF12833">
    <property type="entry name" value="HTH_18"/>
    <property type="match status" value="1"/>
</dbReference>
<evidence type="ECO:0000256" key="1">
    <source>
        <dbReference type="ARBA" id="ARBA00023015"/>
    </source>
</evidence>
<evidence type="ECO:0000313" key="8">
    <source>
        <dbReference type="Proteomes" id="UP000276128"/>
    </source>
</evidence>
<keyword evidence="3" id="KW-0804">Transcription</keyword>
<evidence type="ECO:0000256" key="2">
    <source>
        <dbReference type="ARBA" id="ARBA00023125"/>
    </source>
</evidence>
<evidence type="ECO:0000256" key="3">
    <source>
        <dbReference type="ARBA" id="ARBA00023163"/>
    </source>
</evidence>
<protein>
    <submittedName>
        <fullName evidence="7">Helix-turn-helix domain-containing protein</fullName>
    </submittedName>
</protein>
<keyword evidence="1" id="KW-0805">Transcription regulation</keyword>
<keyword evidence="5" id="KW-0812">Transmembrane</keyword>
<dbReference type="InterPro" id="IPR018060">
    <property type="entry name" value="HTH_AraC"/>
</dbReference>
<keyword evidence="8" id="KW-1185">Reference proteome</keyword>
<keyword evidence="5" id="KW-0472">Membrane</keyword>
<dbReference type="GO" id="GO:0043565">
    <property type="term" value="F:sequence-specific DNA binding"/>
    <property type="evidence" value="ECO:0007669"/>
    <property type="project" value="InterPro"/>
</dbReference>
<dbReference type="SUPFAM" id="SSF46689">
    <property type="entry name" value="Homeodomain-like"/>
    <property type="match status" value="2"/>
</dbReference>
<dbReference type="RefSeq" id="WP_126139244.1">
    <property type="nucleotide sequence ID" value="NZ_RXHU01000003.1"/>
</dbReference>
<keyword evidence="2" id="KW-0238">DNA-binding</keyword>
<dbReference type="Gene3D" id="1.10.10.60">
    <property type="entry name" value="Homeodomain-like"/>
    <property type="match status" value="2"/>
</dbReference>
<dbReference type="Proteomes" id="UP000276128">
    <property type="component" value="Unassembled WGS sequence"/>
</dbReference>
<reference evidence="7 8" key="1">
    <citation type="submission" date="2018-12" db="EMBL/GenBank/DDBJ databases">
        <title>Bacillus ochoae sp. nov., Paenibacillus whitsoniae sp. nov., Paenibacillus spiritus sp. nov. Isolated from the Mars Exploration Rover during spacecraft assembly.</title>
        <authorList>
            <person name="Seuylemezian A."/>
            <person name="Vaishampayan P."/>
        </authorList>
    </citation>
    <scope>NUCLEOTIDE SEQUENCE [LARGE SCALE GENOMIC DNA]</scope>
    <source>
        <strain evidence="7 8">MER 54</strain>
    </source>
</reference>